<accession>A0A1S4LHC1</accession>
<evidence type="ECO:0000313" key="1">
    <source>
        <dbReference type="EnsemblMetazoa" id="ISCW014081-PA"/>
    </source>
</evidence>
<evidence type="ECO:0000313" key="2">
    <source>
        <dbReference type="Proteomes" id="UP000001555"/>
    </source>
</evidence>
<reference evidence="1" key="2">
    <citation type="submission" date="2020-05" db="UniProtKB">
        <authorList>
            <consortium name="EnsemblMetazoa"/>
        </authorList>
    </citation>
    <scope>IDENTIFICATION</scope>
    <source>
        <strain evidence="1">wikel</strain>
    </source>
</reference>
<dbReference type="Proteomes" id="UP000001555">
    <property type="component" value="Unassembled WGS sequence"/>
</dbReference>
<dbReference type="EMBL" id="ABJB010214059">
    <property type="status" value="NOT_ANNOTATED_CDS"/>
    <property type="molecule type" value="Genomic_DNA"/>
</dbReference>
<keyword evidence="2" id="KW-1185">Reference proteome</keyword>
<proteinExistence type="predicted"/>
<sequence>TPAHKRFVSLTMQKVLLRDLEHVLPAGHRYNLESYHSMLIRFAPKSVAFTGPIMHARFVFC</sequence>
<dbReference type="AlphaFoldDB" id="A0A1S4LHC1"/>
<protein>
    <submittedName>
        <fullName evidence="1">Uncharacterized protein</fullName>
    </submittedName>
</protein>
<organism evidence="1 2">
    <name type="scientific">Ixodes scapularis</name>
    <name type="common">Black-legged tick</name>
    <name type="synonym">Deer tick</name>
    <dbReference type="NCBI Taxonomy" id="6945"/>
    <lineage>
        <taxon>Eukaryota</taxon>
        <taxon>Metazoa</taxon>
        <taxon>Ecdysozoa</taxon>
        <taxon>Arthropoda</taxon>
        <taxon>Chelicerata</taxon>
        <taxon>Arachnida</taxon>
        <taxon>Acari</taxon>
        <taxon>Parasitiformes</taxon>
        <taxon>Ixodida</taxon>
        <taxon>Ixodoidea</taxon>
        <taxon>Ixodidae</taxon>
        <taxon>Ixodinae</taxon>
        <taxon>Ixodes</taxon>
    </lineage>
</organism>
<dbReference type="InParanoid" id="A0A1S4LHC1"/>
<dbReference type="VEuPathDB" id="VectorBase:ISCW014081"/>
<name>A0A1S4LHC1_IXOSC</name>
<reference evidence="2" key="1">
    <citation type="submission" date="2008-03" db="EMBL/GenBank/DDBJ databases">
        <title>Annotation of Ixodes scapularis.</title>
        <authorList>
            <consortium name="Ixodes scapularis Genome Project Consortium"/>
            <person name="Caler E."/>
            <person name="Hannick L.I."/>
            <person name="Bidwell S."/>
            <person name="Joardar V."/>
            <person name="Thiagarajan M."/>
            <person name="Amedeo P."/>
            <person name="Galinsky K.J."/>
            <person name="Schobel S."/>
            <person name="Inman J."/>
            <person name="Hostetler J."/>
            <person name="Miller J."/>
            <person name="Hammond M."/>
            <person name="Megy K."/>
            <person name="Lawson D."/>
            <person name="Kodira C."/>
            <person name="Sutton G."/>
            <person name="Meyer J."/>
            <person name="Hill C.A."/>
            <person name="Birren B."/>
            <person name="Nene V."/>
            <person name="Collins F."/>
            <person name="Alarcon-Chaidez F."/>
            <person name="Wikel S."/>
            <person name="Strausberg R."/>
        </authorList>
    </citation>
    <scope>NUCLEOTIDE SEQUENCE [LARGE SCALE GENOMIC DNA]</scope>
    <source>
        <strain evidence="2">Wikel</strain>
    </source>
</reference>
<dbReference type="VEuPathDB" id="VectorBase:ISCI014081"/>
<dbReference type="EnsemblMetazoa" id="ISCW014081-RA">
    <property type="protein sequence ID" value="ISCW014081-PA"/>
    <property type="gene ID" value="ISCW014081"/>
</dbReference>